<gene>
    <name evidence="5" type="ORF">K457DRAFT_19358</name>
</gene>
<keyword evidence="4" id="KW-0812">Transmembrane</keyword>
<feature type="region of interest" description="Disordered" evidence="3">
    <location>
        <begin position="492"/>
        <end position="530"/>
    </location>
</feature>
<keyword evidence="4" id="KW-1133">Transmembrane helix</keyword>
<feature type="compositionally biased region" description="Low complexity" evidence="3">
    <location>
        <begin position="316"/>
        <end position="330"/>
    </location>
</feature>
<organism evidence="5 6">
    <name type="scientific">Linnemannia elongata AG-77</name>
    <dbReference type="NCBI Taxonomy" id="1314771"/>
    <lineage>
        <taxon>Eukaryota</taxon>
        <taxon>Fungi</taxon>
        <taxon>Fungi incertae sedis</taxon>
        <taxon>Mucoromycota</taxon>
        <taxon>Mortierellomycotina</taxon>
        <taxon>Mortierellomycetes</taxon>
        <taxon>Mortierellales</taxon>
        <taxon>Mortierellaceae</taxon>
        <taxon>Linnemannia</taxon>
    </lineage>
</organism>
<dbReference type="Gene3D" id="2.120.10.80">
    <property type="entry name" value="Kelch-type beta propeller"/>
    <property type="match status" value="2"/>
</dbReference>
<keyword evidence="1" id="KW-0880">Kelch repeat</keyword>
<evidence type="ECO:0000256" key="3">
    <source>
        <dbReference type="SAM" id="MobiDB-lite"/>
    </source>
</evidence>
<keyword evidence="4" id="KW-0472">Membrane</keyword>
<sequence>MPITSGAGKKPHPHTSIVDESRLYIQGGTTGSWRNTNQFIALDLTVDSWSTSDPPWIAVQSYGSKIPPVASGHSMTVSSDRSALFMWVPFESSVFWAYYMETRTWGSYSYPQNTTKQNGIRNGVDMRTGIVYVPFGNNNGKEMVTNIPGNSSLQPWLMPTALTHVAIIEESFLWSTNRSRFLLYGGAAIQPHIGNPYLNEYNPDTHEWAVLNTTGPSPGDINAYNGTKLIVFGGIGLYGFEKSSIYTLDARTLEWTAGKPADTNQGRRLMACAVSGDSFIAWGGYGASGVMDAIPIVYDMKKNQWTTQFNRVSNGTLTTTGPTKVTSPPTNTAAISGKVPSPSTNTAAIGGGIAGAVVAVVAVVGFLLYRHRRRPRTRTRNGSHQDRDEDEEGVSLAHRQKLPPNNNDDIDAERFAASHPPPLKPRPAEDRQALMSCFSPSSLTELPLAGPHTVPRDPHGQQPPQQFTSTNNGSRSGRIDANNEAHDQVTLLPGCPSNQSDNINNYKGSIGNPRSPRNPQSLNPYEERSQEVRRMIANLQTEQEELQRVSVSK</sequence>
<dbReference type="EMBL" id="KV442042">
    <property type="protein sequence ID" value="OAQ29240.1"/>
    <property type="molecule type" value="Genomic_DNA"/>
</dbReference>
<feature type="region of interest" description="Disordered" evidence="3">
    <location>
        <begin position="375"/>
        <end position="428"/>
    </location>
</feature>
<reference evidence="5 6" key="1">
    <citation type="submission" date="2016-05" db="EMBL/GenBank/DDBJ databases">
        <title>Genome sequencing reveals origins of a unique bacterial endosymbiosis in the earliest lineages of terrestrial Fungi.</title>
        <authorList>
            <consortium name="DOE Joint Genome Institute"/>
            <person name="Uehling J."/>
            <person name="Gryganskyi A."/>
            <person name="Hameed K."/>
            <person name="Tschaplinski T."/>
            <person name="Misztal P."/>
            <person name="Wu S."/>
            <person name="Desiro A."/>
            <person name="Vande Pol N."/>
            <person name="Du Z.-Y."/>
            <person name="Zienkiewicz A."/>
            <person name="Zienkiewicz K."/>
            <person name="Morin E."/>
            <person name="Tisserant E."/>
            <person name="Splivallo R."/>
            <person name="Hainaut M."/>
            <person name="Henrissat B."/>
            <person name="Ohm R."/>
            <person name="Kuo A."/>
            <person name="Yan J."/>
            <person name="Lipzen A."/>
            <person name="Nolan M."/>
            <person name="Labutti K."/>
            <person name="Barry K."/>
            <person name="Goldstein A."/>
            <person name="Labbe J."/>
            <person name="Schadt C."/>
            <person name="Tuskan G."/>
            <person name="Grigoriev I."/>
            <person name="Martin F."/>
            <person name="Vilgalys R."/>
            <person name="Bonito G."/>
        </authorList>
    </citation>
    <scope>NUCLEOTIDE SEQUENCE [LARGE SCALE GENOMIC DNA]</scope>
    <source>
        <strain evidence="5 6">AG-77</strain>
    </source>
</reference>
<dbReference type="PANTHER" id="PTHR46093:SF18">
    <property type="entry name" value="FIBRONECTIN TYPE-III DOMAIN-CONTAINING PROTEIN"/>
    <property type="match status" value="1"/>
</dbReference>
<feature type="region of interest" description="Disordered" evidence="3">
    <location>
        <begin position="442"/>
        <end position="480"/>
    </location>
</feature>
<feature type="transmembrane region" description="Helical" evidence="4">
    <location>
        <begin position="347"/>
        <end position="369"/>
    </location>
</feature>
<dbReference type="SUPFAM" id="SSF117281">
    <property type="entry name" value="Kelch motif"/>
    <property type="match status" value="2"/>
</dbReference>
<evidence type="ECO:0000313" key="5">
    <source>
        <dbReference type="EMBL" id="OAQ29240.1"/>
    </source>
</evidence>
<feature type="compositionally biased region" description="Polar residues" evidence="3">
    <location>
        <begin position="496"/>
        <end position="507"/>
    </location>
</feature>
<dbReference type="OrthoDB" id="432528at2759"/>
<dbReference type="AlphaFoldDB" id="A0A197JVK0"/>
<dbReference type="Proteomes" id="UP000078512">
    <property type="component" value="Unassembled WGS sequence"/>
</dbReference>
<accession>A0A197JVK0</accession>
<dbReference type="PANTHER" id="PTHR46093">
    <property type="entry name" value="ACYL-COA-BINDING DOMAIN-CONTAINING PROTEIN 5"/>
    <property type="match status" value="1"/>
</dbReference>
<keyword evidence="6" id="KW-1185">Reference proteome</keyword>
<proteinExistence type="predicted"/>
<evidence type="ECO:0000256" key="1">
    <source>
        <dbReference type="ARBA" id="ARBA00022441"/>
    </source>
</evidence>
<name>A0A197JVK0_9FUNG</name>
<evidence type="ECO:0000313" key="6">
    <source>
        <dbReference type="Proteomes" id="UP000078512"/>
    </source>
</evidence>
<keyword evidence="2" id="KW-0677">Repeat</keyword>
<evidence type="ECO:0008006" key="7">
    <source>
        <dbReference type="Google" id="ProtNLM"/>
    </source>
</evidence>
<dbReference type="InterPro" id="IPR015915">
    <property type="entry name" value="Kelch-typ_b-propeller"/>
</dbReference>
<protein>
    <recommendedName>
        <fullName evidence="7">Galactose oxidase</fullName>
    </recommendedName>
</protein>
<evidence type="ECO:0000256" key="4">
    <source>
        <dbReference type="SAM" id="Phobius"/>
    </source>
</evidence>
<feature type="compositionally biased region" description="Polar residues" evidence="3">
    <location>
        <begin position="462"/>
        <end position="475"/>
    </location>
</feature>
<feature type="region of interest" description="Disordered" evidence="3">
    <location>
        <begin position="316"/>
        <end position="340"/>
    </location>
</feature>
<evidence type="ECO:0000256" key="2">
    <source>
        <dbReference type="ARBA" id="ARBA00022737"/>
    </source>
</evidence>